<feature type="binding site" evidence="6">
    <location>
        <position position="483"/>
    </location>
    <ligand>
        <name>Zn(2+)</name>
        <dbReference type="ChEBI" id="CHEBI:29105"/>
    </ligand>
</feature>
<evidence type="ECO:0000256" key="1">
    <source>
        <dbReference type="ARBA" id="ARBA00004141"/>
    </source>
</evidence>
<comment type="similarity">
    <text evidence="2">Belongs to the ADIPOR family.</text>
</comment>
<feature type="binding site" evidence="6">
    <location>
        <position position="335"/>
    </location>
    <ligand>
        <name>Zn(2+)</name>
        <dbReference type="ChEBI" id="CHEBI:29105"/>
    </ligand>
</feature>
<evidence type="ECO:0000256" key="7">
    <source>
        <dbReference type="SAM" id="Phobius"/>
    </source>
</evidence>
<keyword evidence="3 7" id="KW-0812">Transmembrane</keyword>
<feature type="binding site" evidence="6">
    <location>
        <position position="479"/>
    </location>
    <ligand>
        <name>Zn(2+)</name>
        <dbReference type="ChEBI" id="CHEBI:29105"/>
    </ligand>
</feature>
<dbReference type="EMBL" id="JBAMZK010000037">
    <property type="protein sequence ID" value="KAL0492603.1"/>
    <property type="molecule type" value="Genomic_DNA"/>
</dbReference>
<keyword evidence="4 7" id="KW-1133">Transmembrane helix</keyword>
<evidence type="ECO:0000256" key="2">
    <source>
        <dbReference type="ARBA" id="ARBA00007018"/>
    </source>
</evidence>
<keyword evidence="6" id="KW-0862">Zinc</keyword>
<organism evidence="8 9">
    <name type="scientific">Leishmania lindenbergi</name>
    <dbReference type="NCBI Taxonomy" id="651832"/>
    <lineage>
        <taxon>Eukaryota</taxon>
        <taxon>Discoba</taxon>
        <taxon>Euglenozoa</taxon>
        <taxon>Kinetoplastea</taxon>
        <taxon>Metakinetoplastina</taxon>
        <taxon>Trypanosomatida</taxon>
        <taxon>Trypanosomatidae</taxon>
        <taxon>Leishmaniinae</taxon>
        <taxon>Leishmania</taxon>
    </lineage>
</organism>
<sequence length="512" mass="56812">MSLTATDITVGDRALHRPLCKLSKEDSRVLLKSQESNESLPLDSTKTAIPSAHVPPVCATRTCPTHASEKPHNRTKSGERSLVDFLAHSLTEVVAPPFIPTEREHNFFMSNADNQCSGDSSTQMMVRLGLDNAQTSTDPFDAVIVHRIIETEAVGISVAGTQDTTGVSSAAPSIAPDCRGTPLQQEQLAPDAKTPEHGYRRNKRCLSLVATAPSFDATREQQWNLINRGRDQTLPLYKFEEIPPWQKYNSYIGSRYRAFYTAQMCFKSLFGWHNETINVYSHVLTFLAFLVFTALLYTTVLSKAITAPSLSASKLVYGIFCFGSLMCMLNSSIYHLFNGHCSCRVITAMGRLDFIGITVLIVSSFLPPLYVVFHCNPVARTVYITAILVLGTVGIIGPWTDAFHEHMWVRVSVFLGLGFSGLAPALHSLTILPMNAVSMPTFLGILLMVLLYCSGVAFYVTKFPESRYPGHFDCWLSSHQLWHFFVSMGALVHYFNCVSMYQLWQVSDGMCG</sequence>
<feature type="transmembrane region" description="Helical" evidence="7">
    <location>
        <begin position="317"/>
        <end position="337"/>
    </location>
</feature>
<evidence type="ECO:0000313" key="8">
    <source>
        <dbReference type="EMBL" id="KAL0492603.1"/>
    </source>
</evidence>
<gene>
    <name evidence="8" type="ORF">Q4I31_008300</name>
</gene>
<evidence type="ECO:0000256" key="3">
    <source>
        <dbReference type="ARBA" id="ARBA00022692"/>
    </source>
</evidence>
<dbReference type="Proteomes" id="UP001500131">
    <property type="component" value="Unassembled WGS sequence"/>
</dbReference>
<accession>A0AAW2ZRU5</accession>
<comment type="subcellular location">
    <subcellularLocation>
        <location evidence="1">Membrane</location>
        <topology evidence="1">Multi-pass membrane protein</topology>
    </subcellularLocation>
</comment>
<dbReference type="AlphaFoldDB" id="A0AAW2ZRU5"/>
<feature type="transmembrane region" description="Helical" evidence="7">
    <location>
        <begin position="407"/>
        <end position="427"/>
    </location>
</feature>
<keyword evidence="9" id="KW-1185">Reference proteome</keyword>
<evidence type="ECO:0000256" key="6">
    <source>
        <dbReference type="PIRSR" id="PIRSR604254-1"/>
    </source>
</evidence>
<comment type="caution">
    <text evidence="8">The sequence shown here is derived from an EMBL/GenBank/DDBJ whole genome shotgun (WGS) entry which is preliminary data.</text>
</comment>
<feature type="transmembrane region" description="Helical" evidence="7">
    <location>
        <begin position="382"/>
        <end position="400"/>
    </location>
</feature>
<dbReference type="GO" id="GO:0016020">
    <property type="term" value="C:membrane"/>
    <property type="evidence" value="ECO:0007669"/>
    <property type="project" value="UniProtKB-SubCell"/>
</dbReference>
<feature type="transmembrane region" description="Helical" evidence="7">
    <location>
        <begin position="277"/>
        <end position="297"/>
    </location>
</feature>
<evidence type="ECO:0000313" key="9">
    <source>
        <dbReference type="Proteomes" id="UP001500131"/>
    </source>
</evidence>
<reference evidence="8 9" key="1">
    <citation type="submission" date="2024-02" db="EMBL/GenBank/DDBJ databases">
        <title>FIRST GENOME SEQUENCES OF Leishmania (Viannia) shawi, Leishmania (Viannia) lindenbergi AND Leishmania (Viannia) utingensis.</title>
        <authorList>
            <person name="Resadore F."/>
            <person name="Custodio M.G.F."/>
            <person name="Boite M.C."/>
            <person name="Cupolillo E."/>
            <person name="Ferreira G.E.M."/>
        </authorList>
    </citation>
    <scope>NUCLEOTIDE SEQUENCE [LARGE SCALE GENOMIC DNA]</scope>
    <source>
        <strain evidence="8 9">MHOM/BR/1966/M15733</strain>
    </source>
</reference>
<dbReference type="GO" id="GO:0046872">
    <property type="term" value="F:metal ion binding"/>
    <property type="evidence" value="ECO:0007669"/>
    <property type="project" value="UniProtKB-KW"/>
</dbReference>
<dbReference type="InterPro" id="IPR004254">
    <property type="entry name" value="AdipoR/HlyIII-related"/>
</dbReference>
<dbReference type="Pfam" id="PF03006">
    <property type="entry name" value="HlyIII"/>
    <property type="match status" value="1"/>
</dbReference>
<keyword evidence="6" id="KW-0479">Metal-binding</keyword>
<proteinExistence type="inferred from homology"/>
<dbReference type="PANTHER" id="PTHR20855">
    <property type="entry name" value="ADIPOR/PROGESTIN RECEPTOR-RELATED"/>
    <property type="match status" value="1"/>
</dbReference>
<feature type="transmembrane region" description="Helical" evidence="7">
    <location>
        <begin position="481"/>
        <end position="504"/>
    </location>
</feature>
<dbReference type="PANTHER" id="PTHR20855:SF52">
    <property type="entry name" value="ADIPONECTIN RECEPTOR PROTEIN"/>
    <property type="match status" value="1"/>
</dbReference>
<name>A0AAW2ZRU5_9TRYP</name>
<evidence type="ECO:0000256" key="4">
    <source>
        <dbReference type="ARBA" id="ARBA00022989"/>
    </source>
</evidence>
<keyword evidence="5 7" id="KW-0472">Membrane</keyword>
<feature type="transmembrane region" description="Helical" evidence="7">
    <location>
        <begin position="439"/>
        <end position="460"/>
    </location>
</feature>
<feature type="transmembrane region" description="Helical" evidence="7">
    <location>
        <begin position="349"/>
        <end position="370"/>
    </location>
</feature>
<protein>
    <submittedName>
        <fullName evidence="8">Hemolysin-III related</fullName>
    </submittedName>
</protein>
<dbReference type="GO" id="GO:0038023">
    <property type="term" value="F:signaling receptor activity"/>
    <property type="evidence" value="ECO:0007669"/>
    <property type="project" value="TreeGrafter"/>
</dbReference>
<evidence type="ECO:0000256" key="5">
    <source>
        <dbReference type="ARBA" id="ARBA00023136"/>
    </source>
</evidence>